<keyword evidence="2 3" id="KW-0802">TPR repeat</keyword>
<dbReference type="InterPro" id="IPR019734">
    <property type="entry name" value="TPR_rpt"/>
</dbReference>
<feature type="repeat" description="TPR" evidence="3">
    <location>
        <begin position="153"/>
        <end position="186"/>
    </location>
</feature>
<keyword evidence="1" id="KW-0677">Repeat</keyword>
<name>A0ABT9WYY1_9BACI</name>
<gene>
    <name evidence="4" type="ORF">J2S08_004227</name>
</gene>
<dbReference type="PROSITE" id="PS50005">
    <property type="entry name" value="TPR"/>
    <property type="match status" value="2"/>
</dbReference>
<reference evidence="4 5" key="1">
    <citation type="submission" date="2023-07" db="EMBL/GenBank/DDBJ databases">
        <title>Genomic Encyclopedia of Type Strains, Phase IV (KMG-IV): sequencing the most valuable type-strain genomes for metagenomic binning, comparative biology and taxonomic classification.</title>
        <authorList>
            <person name="Goeker M."/>
        </authorList>
    </citation>
    <scope>NUCLEOTIDE SEQUENCE [LARGE SCALE GENOMIC DNA]</scope>
    <source>
        <strain evidence="4 5">DSM 23837</strain>
    </source>
</reference>
<dbReference type="PANTHER" id="PTHR45586">
    <property type="entry name" value="TPR REPEAT-CONTAINING PROTEIN PA4667"/>
    <property type="match status" value="1"/>
</dbReference>
<evidence type="ECO:0000256" key="3">
    <source>
        <dbReference type="PROSITE-ProRule" id="PRU00339"/>
    </source>
</evidence>
<accession>A0ABT9WYY1</accession>
<dbReference type="PANTHER" id="PTHR45586:SF1">
    <property type="entry name" value="LIPOPOLYSACCHARIDE ASSEMBLY PROTEIN B"/>
    <property type="match status" value="1"/>
</dbReference>
<dbReference type="Pfam" id="PF13432">
    <property type="entry name" value="TPR_16"/>
    <property type="match status" value="1"/>
</dbReference>
<comment type="caution">
    <text evidence="4">The sequence shown here is derived from an EMBL/GenBank/DDBJ whole genome shotgun (WGS) entry which is preliminary data.</text>
</comment>
<keyword evidence="5" id="KW-1185">Reference proteome</keyword>
<evidence type="ECO:0000256" key="2">
    <source>
        <dbReference type="ARBA" id="ARBA00022803"/>
    </source>
</evidence>
<dbReference type="InterPro" id="IPR011990">
    <property type="entry name" value="TPR-like_helical_dom_sf"/>
</dbReference>
<dbReference type="InterPro" id="IPR051012">
    <property type="entry name" value="CellSynth/LPSAsmb/PSIAsmb"/>
</dbReference>
<dbReference type="EMBL" id="JAUSTT010000040">
    <property type="protein sequence ID" value="MDQ0178323.1"/>
    <property type="molecule type" value="Genomic_DNA"/>
</dbReference>
<organism evidence="4 5">
    <name type="scientific">Bacillus chungangensis</name>
    <dbReference type="NCBI Taxonomy" id="587633"/>
    <lineage>
        <taxon>Bacteria</taxon>
        <taxon>Bacillati</taxon>
        <taxon>Bacillota</taxon>
        <taxon>Bacilli</taxon>
        <taxon>Bacillales</taxon>
        <taxon>Bacillaceae</taxon>
        <taxon>Bacillus</taxon>
    </lineage>
</organism>
<dbReference type="Pfam" id="PF13174">
    <property type="entry name" value="TPR_6"/>
    <property type="match status" value="1"/>
</dbReference>
<evidence type="ECO:0000313" key="5">
    <source>
        <dbReference type="Proteomes" id="UP001223586"/>
    </source>
</evidence>
<feature type="repeat" description="TPR" evidence="3">
    <location>
        <begin position="187"/>
        <end position="220"/>
    </location>
</feature>
<dbReference type="RefSeq" id="WP_307233042.1">
    <property type="nucleotide sequence ID" value="NZ_JAUSTT010000040.1"/>
</dbReference>
<dbReference type="InterPro" id="IPR036915">
    <property type="entry name" value="Cyclin-like_sf"/>
</dbReference>
<dbReference type="Proteomes" id="UP001223586">
    <property type="component" value="Unassembled WGS sequence"/>
</dbReference>
<proteinExistence type="predicted"/>
<dbReference type="SMART" id="SM00028">
    <property type="entry name" value="TPR"/>
    <property type="match status" value="6"/>
</dbReference>
<dbReference type="Gene3D" id="1.25.40.10">
    <property type="entry name" value="Tetratricopeptide repeat domain"/>
    <property type="match status" value="2"/>
</dbReference>
<evidence type="ECO:0000256" key="1">
    <source>
        <dbReference type="ARBA" id="ARBA00022737"/>
    </source>
</evidence>
<dbReference type="SUPFAM" id="SSF47954">
    <property type="entry name" value="Cyclin-like"/>
    <property type="match status" value="1"/>
</dbReference>
<dbReference type="SUPFAM" id="SSF48452">
    <property type="entry name" value="TPR-like"/>
    <property type="match status" value="2"/>
</dbReference>
<protein>
    <submittedName>
        <fullName evidence="4">Tetratricopeptide (TPR) repeat protein</fullName>
    </submittedName>
</protein>
<evidence type="ECO:0000313" key="4">
    <source>
        <dbReference type="EMBL" id="MDQ0178323.1"/>
    </source>
</evidence>
<sequence length="507" mass="59508">MEKNLKLRQEKDNVFYFIPSGEYYFNRGLKAYERHQNIKAKKYFIRAKELDPFEPAIYCHLSMVHTELGEYELANQLLHQVLDEIDNEMVQCHYLLANNYVQLGMFTSAFKHVKLYLDLDETGAFAEEADILLEMIEMNEGEEIDLFYEDDETMLRQDEAREYLEAGDFNRAIKILKEVVAVHPEYWSAYNNLALAYFYLGKIDKAAEILEDVLEKNPGNFHGLCNLAVFLYYQQEEAELMKVIAGLEKVQPIYFEHRYKLGATFALVGHDEKAYYWLKKLEKQGYQGDPGYYYWLAQTSYRTGRMQNAKKAWKMLVELNPEKAGLEPWNKYNENGKDTDPLASIWKYLKSGQIAERLFGIFLLSLTKAEQKQKIIAHPDFPLFIDHFILEHFYKTNILLASEDDSANQGIFQRSYTVAMELLKKHSPIEPIKDALLITWFIVFIHVYDKERLSNPVAIAAALEYVWYKTEGDRKTQKEIAAKYQISLSTLQKYVKWVISYYPEERG</sequence>